<dbReference type="InterPro" id="IPR058064">
    <property type="entry name" value="STM2901-like"/>
</dbReference>
<proteinExistence type="predicted"/>
<accession>A0A6B9G0C9</accession>
<dbReference type="RefSeq" id="WP_208715983.1">
    <property type="nucleotide sequence ID" value="NZ_CP024768.1"/>
</dbReference>
<dbReference type="InterPro" id="IPR058522">
    <property type="entry name" value="DUF8209"/>
</dbReference>
<name>A0A6B9G0C9_PANCY</name>
<dbReference type="AlphaFoldDB" id="A0A6B9G0C9"/>
<dbReference type="Proteomes" id="UP000502005">
    <property type="component" value="Chromosome"/>
</dbReference>
<dbReference type="NCBIfam" id="NF045926">
    <property type="entry name" value="STM2901_fam"/>
    <property type="match status" value="1"/>
</dbReference>
<evidence type="ECO:0000313" key="2">
    <source>
        <dbReference type="Proteomes" id="UP000502005"/>
    </source>
</evidence>
<dbReference type="EMBL" id="CP024768">
    <property type="protein sequence ID" value="QGY30068.1"/>
    <property type="molecule type" value="Genomic_DNA"/>
</dbReference>
<organism evidence="1 2">
    <name type="scientific">Pantoea cypripedii</name>
    <name type="common">Pectobacterium cypripedii</name>
    <name type="synonym">Erwinia cypripedii</name>
    <dbReference type="NCBI Taxonomy" id="55209"/>
    <lineage>
        <taxon>Bacteria</taxon>
        <taxon>Pseudomonadati</taxon>
        <taxon>Pseudomonadota</taxon>
        <taxon>Gammaproteobacteria</taxon>
        <taxon>Enterobacterales</taxon>
        <taxon>Erwiniaceae</taxon>
        <taxon>Pantoea</taxon>
    </lineage>
</organism>
<reference evidence="1 2" key="1">
    <citation type="submission" date="2017-11" db="EMBL/GenBank/DDBJ databases">
        <title>Genome sequence of Pantoea cypripedii NE1.</title>
        <authorList>
            <person name="Nascimento F.X."/>
        </authorList>
    </citation>
    <scope>NUCLEOTIDE SEQUENCE [LARGE SCALE GENOMIC DNA]</scope>
    <source>
        <strain evidence="1 2">NE1</strain>
    </source>
</reference>
<evidence type="ECO:0000313" key="1">
    <source>
        <dbReference type="EMBL" id="QGY30068.1"/>
    </source>
</evidence>
<dbReference type="Pfam" id="PF26636">
    <property type="entry name" value="DUF8209"/>
    <property type="match status" value="1"/>
</dbReference>
<gene>
    <name evidence="1" type="ORF">CUN67_14480</name>
</gene>
<sequence length="147" mass="16547">MDTTEQLNGTYFYKGLTNLTAGELFFFVFLEEAQKQLGAGDVVALALIILGQPTQSTRGKPAGATPGTSILSENLRRWLKFRVNRWPTLTNESIRHLRFSYVTNLGAFAGRWIPVLGIAFMMNDVARIGFNTLNTYNQIAREGDRLW</sequence>
<protein>
    <submittedName>
        <fullName evidence="1">Uncharacterized protein</fullName>
    </submittedName>
</protein>